<dbReference type="Gene3D" id="3.30.420.40">
    <property type="match status" value="2"/>
</dbReference>
<dbReference type="SUPFAM" id="SSF53067">
    <property type="entry name" value="Actin-like ATPase domain"/>
    <property type="match status" value="2"/>
</dbReference>
<gene>
    <name evidence="7" type="ORF">SAMN05660657_03445</name>
</gene>
<protein>
    <submittedName>
        <fullName evidence="7">Sugar (Pentulose or hexulose) kinase</fullName>
    </submittedName>
</protein>
<name>A0A1I7BB98_9ACTN</name>
<organism evidence="7 8">
    <name type="scientific">Geodermatophilus amargosae</name>
    <dbReference type="NCBI Taxonomy" id="1296565"/>
    <lineage>
        <taxon>Bacteria</taxon>
        <taxon>Bacillati</taxon>
        <taxon>Actinomycetota</taxon>
        <taxon>Actinomycetes</taxon>
        <taxon>Geodermatophilales</taxon>
        <taxon>Geodermatophilaceae</taxon>
        <taxon>Geodermatophilus</taxon>
    </lineage>
</organism>
<feature type="domain" description="Carbohydrate kinase FGGY N-terminal" evidence="5">
    <location>
        <begin position="15"/>
        <end position="240"/>
    </location>
</feature>
<dbReference type="GO" id="GO:0016301">
    <property type="term" value="F:kinase activity"/>
    <property type="evidence" value="ECO:0007669"/>
    <property type="project" value="UniProtKB-KW"/>
</dbReference>
<evidence type="ECO:0000259" key="5">
    <source>
        <dbReference type="Pfam" id="PF00370"/>
    </source>
</evidence>
<sequence length="540" mass="57163">MSENAGAAITGGRTALGIELGSTRIKAVLIGPDHAPLGVGSHDWENQLVDRLWTYALDDVWTGVQQSFAALAEDVQRRHGVDLSTVGALGVSAMMHGYLAFDADGELLTPFRTWRNTSTGRSAERLSAEFGINIPHRWSVAHLYQAMLDGEEHVGRLDHLTTLAGYVHWKLTGEKVLGIGDASGMFPIDDGTRGYDAVMLARFDQLAAEAGVDLTLADLLPRIEFAGHQGGELTDAGAKLLDPTGRLRPGIPLCPPEGDAGTGMVATNSVAPRTGNVSAGTSIFAMVVLEHELAGVHRELDLVTTPAGDPVAMVHCNNGASELEAWAGLFTEFARALGSQADPSAIFEILFTGALGGASDGGGMLAYNYLSGEPITGLEEGRPLFLRSPYSRLELGTFVRTLLYSSLATLRIGMDVLQQAEGVRLDRMFAHGGLFKTEGVAQRFLAAAIDTPVSVGDVAGEGGAWGIAVLAAFAGSRSPERSLADYLETTVFTGADVRTVEPDPVDVAGFDAFMQRYVAALPVERAAVDHVSPAQRGELR</sequence>
<accession>A0A1I7BB98</accession>
<dbReference type="InterPro" id="IPR018485">
    <property type="entry name" value="FGGY_C"/>
</dbReference>
<evidence type="ECO:0000256" key="2">
    <source>
        <dbReference type="ARBA" id="ARBA00022629"/>
    </source>
</evidence>
<keyword evidence="3" id="KW-0808">Transferase</keyword>
<evidence type="ECO:0000256" key="3">
    <source>
        <dbReference type="ARBA" id="ARBA00022679"/>
    </source>
</evidence>
<keyword evidence="2" id="KW-0859">Xylose metabolism</keyword>
<feature type="domain" description="Carbohydrate kinase FGGY C-terminal" evidence="6">
    <location>
        <begin position="276"/>
        <end position="474"/>
    </location>
</feature>
<proteinExistence type="inferred from homology"/>
<dbReference type="Proteomes" id="UP000199546">
    <property type="component" value="Unassembled WGS sequence"/>
</dbReference>
<dbReference type="RefSeq" id="WP_093581129.1">
    <property type="nucleotide sequence ID" value="NZ_FPBA01000013.1"/>
</dbReference>
<evidence type="ECO:0000259" key="6">
    <source>
        <dbReference type="Pfam" id="PF02782"/>
    </source>
</evidence>
<dbReference type="PANTHER" id="PTHR43095:SF5">
    <property type="entry name" value="XYLULOSE KINASE"/>
    <property type="match status" value="1"/>
</dbReference>
<dbReference type="Pfam" id="PF02782">
    <property type="entry name" value="FGGY_C"/>
    <property type="match status" value="1"/>
</dbReference>
<dbReference type="PANTHER" id="PTHR43095">
    <property type="entry name" value="SUGAR KINASE"/>
    <property type="match status" value="1"/>
</dbReference>
<dbReference type="Pfam" id="PF00370">
    <property type="entry name" value="FGGY_N"/>
    <property type="match status" value="1"/>
</dbReference>
<dbReference type="OrthoDB" id="9760563at2"/>
<evidence type="ECO:0000256" key="1">
    <source>
        <dbReference type="ARBA" id="ARBA00009156"/>
    </source>
</evidence>
<dbReference type="AlphaFoldDB" id="A0A1I7BB98"/>
<dbReference type="InterPro" id="IPR018484">
    <property type="entry name" value="FGGY_N"/>
</dbReference>
<keyword evidence="4 7" id="KW-0418">Kinase</keyword>
<reference evidence="8" key="1">
    <citation type="submission" date="2016-10" db="EMBL/GenBank/DDBJ databases">
        <authorList>
            <person name="Varghese N."/>
            <person name="Submissions S."/>
        </authorList>
    </citation>
    <scope>NUCLEOTIDE SEQUENCE [LARGE SCALE GENOMIC DNA]</scope>
    <source>
        <strain evidence="8">DSM 46136</strain>
    </source>
</reference>
<dbReference type="EMBL" id="FPBA01000013">
    <property type="protein sequence ID" value="SFT84414.1"/>
    <property type="molecule type" value="Genomic_DNA"/>
</dbReference>
<dbReference type="CDD" id="cd07809">
    <property type="entry name" value="ASKHA_NBD_FGGY_BaXK-like"/>
    <property type="match status" value="1"/>
</dbReference>
<evidence type="ECO:0000313" key="7">
    <source>
        <dbReference type="EMBL" id="SFT84414.1"/>
    </source>
</evidence>
<comment type="similarity">
    <text evidence="1">Belongs to the FGGY kinase family.</text>
</comment>
<keyword evidence="8" id="KW-1185">Reference proteome</keyword>
<dbReference type="InterPro" id="IPR043129">
    <property type="entry name" value="ATPase_NBD"/>
</dbReference>
<evidence type="ECO:0000313" key="8">
    <source>
        <dbReference type="Proteomes" id="UP000199546"/>
    </source>
</evidence>
<dbReference type="GO" id="GO:0042732">
    <property type="term" value="P:D-xylose metabolic process"/>
    <property type="evidence" value="ECO:0007669"/>
    <property type="project" value="UniProtKB-KW"/>
</dbReference>
<dbReference type="InterPro" id="IPR050406">
    <property type="entry name" value="FGGY_Carb_Kinase"/>
</dbReference>
<keyword evidence="2" id="KW-0119">Carbohydrate metabolism</keyword>
<evidence type="ECO:0000256" key="4">
    <source>
        <dbReference type="ARBA" id="ARBA00022777"/>
    </source>
</evidence>
<dbReference type="STRING" id="1296565.SAMN05660657_03445"/>